<dbReference type="GO" id="GO:0031011">
    <property type="term" value="C:Ino80 complex"/>
    <property type="evidence" value="ECO:0007669"/>
    <property type="project" value="InterPro"/>
</dbReference>
<evidence type="ECO:0000313" key="3">
    <source>
        <dbReference type="EMBL" id="PON93205.1"/>
    </source>
</evidence>
<name>A0A2P5F5Z1_TREOI</name>
<keyword evidence="4" id="KW-1185">Reference proteome</keyword>
<protein>
    <submittedName>
        <fullName evidence="3">INO80 complex, subunit Ies</fullName>
    </submittedName>
</protein>
<dbReference type="InterPro" id="IPR007529">
    <property type="entry name" value="Znf_HIT"/>
</dbReference>
<sequence length="492" mass="54830">MEGFDGSGLAVVGCSIKKKRSNVSRRPRVDSRTLLERIHLLPLSTEIYGNADNDTNQNNGDRVVVSDGLGSDNKLKKLKLKVGGVTHTIQTKSTAYFAYGGGTVTRKSTSLTANTAQEKLLPQDDINGNYSYSSDKGKGFGVTDSVPRKEHSSRGIPVNHDSVRKSNRVPKRRVLDVGLNEDDDEDEEIRYLERLKASKNPGGSEDGKDYRNHKEHMILKVQKIRLVMDGLYENAAGDYGSPRLGKGCRKKSRSEKEFEDIDYGEEEEEEEEEAISDEEPGSTGKKLKKGSPSQYVDAWKESTRTTRNRAARHGKDNLNRSSASSIDLSNYLLSSKSRRKKEKLSELEQQSKKAEAAQRRRLQSEKAAREAEAEAIRKILGQDSGRKKREEKMKKQRDELIQGRAANALTLASNTVRWVNNPTGTIVTFSEDIGLPSIFSPALSSYPPPREKCAGPNCTNAYKYRDSKSNLPLCSLQCYKAIHNNLQPLVTC</sequence>
<feature type="region of interest" description="Disordered" evidence="1">
    <location>
        <begin position="337"/>
        <end position="398"/>
    </location>
</feature>
<dbReference type="FunCoup" id="A0A2P5F5Z1">
    <property type="interactions" value="89"/>
</dbReference>
<comment type="caution">
    <text evidence="3">The sequence shown here is derived from an EMBL/GenBank/DDBJ whole genome shotgun (WGS) entry which is preliminary data.</text>
</comment>
<dbReference type="Pfam" id="PF04438">
    <property type="entry name" value="zf-HIT"/>
    <property type="match status" value="1"/>
</dbReference>
<gene>
    <name evidence="3" type="ORF">TorRG33x02_111110</name>
</gene>
<dbReference type="PANTHER" id="PTHR21561">
    <property type="entry name" value="INO80 COMPLEX SUBUNIT B"/>
    <property type="match status" value="1"/>
</dbReference>
<dbReference type="STRING" id="63057.A0A2P5F5Z1"/>
<feature type="region of interest" description="Disordered" evidence="1">
    <location>
        <begin position="120"/>
        <end position="169"/>
    </location>
</feature>
<dbReference type="OrthoDB" id="2021186at2759"/>
<dbReference type="AlphaFoldDB" id="A0A2P5F5Z1"/>
<proteinExistence type="predicted"/>
<evidence type="ECO:0000256" key="1">
    <source>
        <dbReference type="SAM" id="MobiDB-lite"/>
    </source>
</evidence>
<organism evidence="3 4">
    <name type="scientific">Trema orientale</name>
    <name type="common">Charcoal tree</name>
    <name type="synonym">Celtis orientalis</name>
    <dbReference type="NCBI Taxonomy" id="63057"/>
    <lineage>
        <taxon>Eukaryota</taxon>
        <taxon>Viridiplantae</taxon>
        <taxon>Streptophyta</taxon>
        <taxon>Embryophyta</taxon>
        <taxon>Tracheophyta</taxon>
        <taxon>Spermatophyta</taxon>
        <taxon>Magnoliopsida</taxon>
        <taxon>eudicotyledons</taxon>
        <taxon>Gunneridae</taxon>
        <taxon>Pentapetalae</taxon>
        <taxon>rosids</taxon>
        <taxon>fabids</taxon>
        <taxon>Rosales</taxon>
        <taxon>Cannabaceae</taxon>
        <taxon>Trema</taxon>
    </lineage>
</organism>
<dbReference type="EMBL" id="JXTC01000060">
    <property type="protein sequence ID" value="PON93205.1"/>
    <property type="molecule type" value="Genomic_DNA"/>
</dbReference>
<feature type="compositionally biased region" description="Basic and acidic residues" evidence="1">
    <location>
        <begin position="205"/>
        <end position="214"/>
    </location>
</feature>
<feature type="domain" description="INO80 complex subunit B-like conserved region" evidence="2">
    <location>
        <begin position="348"/>
        <end position="433"/>
    </location>
</feature>
<dbReference type="InterPro" id="IPR006880">
    <property type="entry name" value="INO80B_C"/>
</dbReference>
<accession>A0A2P5F5Z1</accession>
<dbReference type="PANTHER" id="PTHR21561:SF16">
    <property type="entry name" value="PAPA-1-LIKE FAMILY PROTEIN _ ZINC FINGER (HIT TYPE) FAMILY PROTEIN"/>
    <property type="match status" value="1"/>
</dbReference>
<dbReference type="GO" id="GO:0006338">
    <property type="term" value="P:chromatin remodeling"/>
    <property type="evidence" value="ECO:0007669"/>
    <property type="project" value="InterPro"/>
</dbReference>
<feature type="region of interest" description="Disordered" evidence="1">
    <location>
        <begin position="234"/>
        <end position="322"/>
    </location>
</feature>
<dbReference type="InParanoid" id="A0A2P5F5Z1"/>
<dbReference type="InterPro" id="IPR029523">
    <property type="entry name" value="INO80B/Ies2"/>
</dbReference>
<dbReference type="Pfam" id="PF04795">
    <property type="entry name" value="PAPA-1"/>
    <property type="match status" value="1"/>
</dbReference>
<evidence type="ECO:0000313" key="4">
    <source>
        <dbReference type="Proteomes" id="UP000237000"/>
    </source>
</evidence>
<dbReference type="SMART" id="SM01406">
    <property type="entry name" value="PAPA-1"/>
    <property type="match status" value="1"/>
</dbReference>
<dbReference type="CDD" id="cd23021">
    <property type="entry name" value="zf-HIT_IN80B"/>
    <property type="match status" value="1"/>
</dbReference>
<dbReference type="Proteomes" id="UP000237000">
    <property type="component" value="Unassembled WGS sequence"/>
</dbReference>
<reference evidence="4" key="1">
    <citation type="submission" date="2016-06" db="EMBL/GenBank/DDBJ databases">
        <title>Parallel loss of symbiosis genes in relatives of nitrogen-fixing non-legume Parasponia.</title>
        <authorList>
            <person name="Van Velzen R."/>
            <person name="Holmer R."/>
            <person name="Bu F."/>
            <person name="Rutten L."/>
            <person name="Van Zeijl A."/>
            <person name="Liu W."/>
            <person name="Santuari L."/>
            <person name="Cao Q."/>
            <person name="Sharma T."/>
            <person name="Shen D."/>
            <person name="Roswanjaya Y."/>
            <person name="Wardhani T."/>
            <person name="Kalhor M.S."/>
            <person name="Jansen J."/>
            <person name="Van den Hoogen J."/>
            <person name="Gungor B."/>
            <person name="Hartog M."/>
            <person name="Hontelez J."/>
            <person name="Verver J."/>
            <person name="Yang W.-C."/>
            <person name="Schijlen E."/>
            <person name="Repin R."/>
            <person name="Schilthuizen M."/>
            <person name="Schranz E."/>
            <person name="Heidstra R."/>
            <person name="Miyata K."/>
            <person name="Fedorova E."/>
            <person name="Kohlen W."/>
            <person name="Bisseling T."/>
            <person name="Smit S."/>
            <person name="Geurts R."/>
        </authorList>
    </citation>
    <scope>NUCLEOTIDE SEQUENCE [LARGE SCALE GENOMIC DNA]</scope>
    <source>
        <strain evidence="4">cv. RG33-2</strain>
    </source>
</reference>
<feature type="region of interest" description="Disordered" evidence="1">
    <location>
        <begin position="193"/>
        <end position="214"/>
    </location>
</feature>
<evidence type="ECO:0000259" key="2">
    <source>
        <dbReference type="SMART" id="SM01406"/>
    </source>
</evidence>
<feature type="compositionally biased region" description="Acidic residues" evidence="1">
    <location>
        <begin position="257"/>
        <end position="280"/>
    </location>
</feature>
<feature type="compositionally biased region" description="Basic and acidic residues" evidence="1">
    <location>
        <begin position="384"/>
        <end position="398"/>
    </location>
</feature>
<feature type="compositionally biased region" description="Basic and acidic residues" evidence="1">
    <location>
        <begin position="343"/>
        <end position="377"/>
    </location>
</feature>